<dbReference type="Pfam" id="PF00043">
    <property type="entry name" value="GST_C"/>
    <property type="match status" value="1"/>
</dbReference>
<dbReference type="CDD" id="cd03046">
    <property type="entry name" value="GST_N_GTT1_like"/>
    <property type="match status" value="1"/>
</dbReference>
<proteinExistence type="inferred from homology"/>
<reference evidence="3 4" key="1">
    <citation type="submission" date="2018-01" db="EMBL/GenBank/DDBJ databases">
        <title>Genomic Encyclopedia of Archaeal and Bacterial Type Strains, Phase II (KMG-II): from individual species to whole genera.</title>
        <authorList>
            <person name="Goeker M."/>
        </authorList>
    </citation>
    <scope>NUCLEOTIDE SEQUENCE [LARGE SCALE GENOMIC DNA]</scope>
    <source>
        <strain evidence="3 4">DSM 17023</strain>
    </source>
</reference>
<dbReference type="PANTHER" id="PTHR44051">
    <property type="entry name" value="GLUTATHIONE S-TRANSFERASE-RELATED"/>
    <property type="match status" value="1"/>
</dbReference>
<dbReference type="Pfam" id="PF02798">
    <property type="entry name" value="GST_N"/>
    <property type="match status" value="1"/>
</dbReference>
<keyword evidence="3" id="KW-0808">Transferase</keyword>
<dbReference type="EMBL" id="PPCN01000004">
    <property type="protein sequence ID" value="POF31476.1"/>
    <property type="molecule type" value="Genomic_DNA"/>
</dbReference>
<evidence type="ECO:0000313" key="4">
    <source>
        <dbReference type="Proteomes" id="UP000236959"/>
    </source>
</evidence>
<evidence type="ECO:0000313" key="3">
    <source>
        <dbReference type="EMBL" id="POF31476.1"/>
    </source>
</evidence>
<dbReference type="AlphaFoldDB" id="A0A2S3UUV1"/>
<dbReference type="Gene3D" id="3.40.30.10">
    <property type="entry name" value="Glutaredoxin"/>
    <property type="match status" value="1"/>
</dbReference>
<evidence type="ECO:0000256" key="1">
    <source>
        <dbReference type="RuleBase" id="RU003494"/>
    </source>
</evidence>
<dbReference type="PANTHER" id="PTHR44051:SF21">
    <property type="entry name" value="GLUTATHIONE S-TRANSFERASE FAMILY PROTEIN"/>
    <property type="match status" value="1"/>
</dbReference>
<keyword evidence="4" id="KW-1185">Reference proteome</keyword>
<dbReference type="InterPro" id="IPR004045">
    <property type="entry name" value="Glutathione_S-Trfase_N"/>
</dbReference>
<accession>A0A2S3UUV1</accession>
<dbReference type="PROSITE" id="PS50404">
    <property type="entry name" value="GST_NTER"/>
    <property type="match status" value="1"/>
</dbReference>
<dbReference type="SFLD" id="SFLDG00358">
    <property type="entry name" value="Main_(cytGST)"/>
    <property type="match status" value="1"/>
</dbReference>
<dbReference type="GO" id="GO:0016740">
    <property type="term" value="F:transferase activity"/>
    <property type="evidence" value="ECO:0007669"/>
    <property type="project" value="UniProtKB-KW"/>
</dbReference>
<feature type="domain" description="GST N-terminal" evidence="2">
    <location>
        <begin position="2"/>
        <end position="83"/>
    </location>
</feature>
<protein>
    <submittedName>
        <fullName evidence="3">Glutathione S-transferase</fullName>
    </submittedName>
</protein>
<sequence length="216" mass="24295">MSDQLELFYAPQTRATGVRVLLEELGAPYKLNVLNLKLGENRRPDYLAINPVGKVPVLRHGEAIVTEQVAIYLYLADLFPGKGLAPALSDPLRGPYLRWFVYMASCFEPALIDRAMKREETPHVMSAYGSYDTVMETMRAQLATGPYVLGERITAVDVLWATGLRWGMAFGIVPEFEEFKVFTDRYFQRPAPQTVLQDDQRFAAEQQEAAEKAGVS</sequence>
<organism evidence="3 4">
    <name type="scientific">Roseibium marinum</name>
    <dbReference type="NCBI Taxonomy" id="281252"/>
    <lineage>
        <taxon>Bacteria</taxon>
        <taxon>Pseudomonadati</taxon>
        <taxon>Pseudomonadota</taxon>
        <taxon>Alphaproteobacteria</taxon>
        <taxon>Hyphomicrobiales</taxon>
        <taxon>Stappiaceae</taxon>
        <taxon>Roseibium</taxon>
    </lineage>
</organism>
<comment type="similarity">
    <text evidence="1">Belongs to the GST superfamily.</text>
</comment>
<dbReference type="RefSeq" id="WP_103222412.1">
    <property type="nucleotide sequence ID" value="NZ_PPCN01000004.1"/>
</dbReference>
<dbReference type="SFLD" id="SFLDS00019">
    <property type="entry name" value="Glutathione_Transferase_(cytos"/>
    <property type="match status" value="1"/>
</dbReference>
<dbReference type="InterPro" id="IPR036282">
    <property type="entry name" value="Glutathione-S-Trfase_C_sf"/>
</dbReference>
<dbReference type="InterPro" id="IPR040079">
    <property type="entry name" value="Glutathione_S-Trfase"/>
</dbReference>
<dbReference type="OrthoDB" id="5740960at2"/>
<dbReference type="SUPFAM" id="SSF52833">
    <property type="entry name" value="Thioredoxin-like"/>
    <property type="match status" value="1"/>
</dbReference>
<dbReference type="CDD" id="cd03207">
    <property type="entry name" value="GST_C_8"/>
    <property type="match status" value="1"/>
</dbReference>
<gene>
    <name evidence="3" type="ORF">CLV41_10438</name>
</gene>
<dbReference type="Proteomes" id="UP000236959">
    <property type="component" value="Unassembled WGS sequence"/>
</dbReference>
<dbReference type="InterPro" id="IPR036249">
    <property type="entry name" value="Thioredoxin-like_sf"/>
</dbReference>
<dbReference type="SUPFAM" id="SSF47616">
    <property type="entry name" value="GST C-terminal domain-like"/>
    <property type="match status" value="1"/>
</dbReference>
<comment type="caution">
    <text evidence="3">The sequence shown here is derived from an EMBL/GenBank/DDBJ whole genome shotgun (WGS) entry which is preliminary data.</text>
</comment>
<dbReference type="Gene3D" id="1.20.1050.10">
    <property type="match status" value="1"/>
</dbReference>
<name>A0A2S3UUV1_9HYPH</name>
<dbReference type="SFLD" id="SFLDG01150">
    <property type="entry name" value="Main.1:_Beta-like"/>
    <property type="match status" value="1"/>
</dbReference>
<dbReference type="InterPro" id="IPR004046">
    <property type="entry name" value="GST_C"/>
</dbReference>
<evidence type="ECO:0000259" key="2">
    <source>
        <dbReference type="PROSITE" id="PS50404"/>
    </source>
</evidence>